<sequence length="374" mass="40833">MASPAHCFYCFECLSASFKGTEPPSLDIIEDLWEEHQVAKELALKSTSAADAGAIEDEDEEWEGFSDNLEGQVIDDANGEDCDADQQDDETGPSTSGRQATTSRPLSLKLPSISRLQGLSSSRSSNSSTPSALSTTSSRSALTTTTSMTSQSTISPSLSSQQKSYSTICRGNANVEYPLFVTWNVVGMDGHKQLRGCIGTFEPQGLLSGLKSYALSSAFGDTRFSPIPSSLLPSLSCSLTLLSSFETCSHAMDWVLGTHGIRISFTHRGRRHGATYLPDVPVEQGWTKEETMESLMRKAGWDSVPVYGSVARRFLRSSGVSGNQNARKPWEEVSDFKTVRYQGLKSSATYAEWQEWRKWTASSPNRQMMLGSSC</sequence>
<feature type="compositionally biased region" description="Low complexity" evidence="1">
    <location>
        <begin position="111"/>
        <end position="157"/>
    </location>
</feature>
<feature type="domain" description="AMMECR1" evidence="2">
    <location>
        <begin position="137"/>
        <end position="357"/>
    </location>
</feature>
<dbReference type="PANTHER" id="PTHR13016">
    <property type="entry name" value="AMMECR1 HOMOLOG"/>
    <property type="match status" value="1"/>
</dbReference>
<dbReference type="InterPro" id="IPR023473">
    <property type="entry name" value="AMMECR1"/>
</dbReference>
<dbReference type="InterPro" id="IPR002733">
    <property type="entry name" value="AMMECR1_domain"/>
</dbReference>
<proteinExistence type="predicted"/>
<dbReference type="InterPro" id="IPR036071">
    <property type="entry name" value="AMMECR1_dom_sf"/>
</dbReference>
<dbReference type="SUPFAM" id="SSF143447">
    <property type="entry name" value="AMMECR1-like"/>
    <property type="match status" value="1"/>
</dbReference>
<dbReference type="InterPro" id="IPR027485">
    <property type="entry name" value="AMMECR1_N"/>
</dbReference>
<keyword evidence="4" id="KW-1185">Reference proteome</keyword>
<dbReference type="PROSITE" id="PS51112">
    <property type="entry name" value="AMMECR1"/>
    <property type="match status" value="1"/>
</dbReference>
<evidence type="ECO:0000259" key="2">
    <source>
        <dbReference type="PROSITE" id="PS51112"/>
    </source>
</evidence>
<gene>
    <name evidence="3" type="ORF">PRK78_005986</name>
</gene>
<dbReference type="Pfam" id="PF01871">
    <property type="entry name" value="AMMECR1"/>
    <property type="match status" value="1"/>
</dbReference>
<dbReference type="Gene3D" id="3.30.700.20">
    <property type="entry name" value="Hypothetical protein ph0010, domain 1"/>
    <property type="match status" value="1"/>
</dbReference>
<feature type="compositionally biased region" description="Polar residues" evidence="1">
    <location>
        <begin position="92"/>
        <end position="105"/>
    </location>
</feature>
<dbReference type="Proteomes" id="UP001219355">
    <property type="component" value="Chromosome 4"/>
</dbReference>
<name>A0AAF0DLJ1_9EURO</name>
<evidence type="ECO:0000313" key="4">
    <source>
        <dbReference type="Proteomes" id="UP001219355"/>
    </source>
</evidence>
<organism evidence="3 4">
    <name type="scientific">Emydomyces testavorans</name>
    <dbReference type="NCBI Taxonomy" id="2070801"/>
    <lineage>
        <taxon>Eukaryota</taxon>
        <taxon>Fungi</taxon>
        <taxon>Dikarya</taxon>
        <taxon>Ascomycota</taxon>
        <taxon>Pezizomycotina</taxon>
        <taxon>Eurotiomycetes</taxon>
        <taxon>Eurotiomycetidae</taxon>
        <taxon>Onygenales</taxon>
        <taxon>Nannizziopsiaceae</taxon>
        <taxon>Emydomyces</taxon>
    </lineage>
</organism>
<reference evidence="3" key="1">
    <citation type="submission" date="2023-03" db="EMBL/GenBank/DDBJ databases">
        <title>Emydomyces testavorans Genome Sequence.</title>
        <authorList>
            <person name="Hoyer L."/>
        </authorList>
    </citation>
    <scope>NUCLEOTIDE SEQUENCE</scope>
    <source>
        <strain evidence="3">16-2883</strain>
    </source>
</reference>
<accession>A0AAF0DLJ1</accession>
<dbReference type="PANTHER" id="PTHR13016:SF0">
    <property type="entry name" value="AMME SYNDROME CANDIDATE GENE 1 PROTEIN"/>
    <property type="match status" value="1"/>
</dbReference>
<protein>
    <recommendedName>
        <fullName evidence="2">AMMECR1 domain-containing protein</fullName>
    </recommendedName>
</protein>
<dbReference type="NCBIfam" id="TIGR00296">
    <property type="entry name" value="TIGR00296 family protein"/>
    <property type="match status" value="1"/>
</dbReference>
<dbReference type="AlphaFoldDB" id="A0AAF0DLJ1"/>
<evidence type="ECO:0000313" key="3">
    <source>
        <dbReference type="EMBL" id="WEW60499.1"/>
    </source>
</evidence>
<evidence type="ECO:0000256" key="1">
    <source>
        <dbReference type="SAM" id="MobiDB-lite"/>
    </source>
</evidence>
<feature type="compositionally biased region" description="Acidic residues" evidence="1">
    <location>
        <begin position="77"/>
        <end position="91"/>
    </location>
</feature>
<feature type="region of interest" description="Disordered" evidence="1">
    <location>
        <begin position="72"/>
        <end position="157"/>
    </location>
</feature>
<dbReference type="EMBL" id="CP120630">
    <property type="protein sequence ID" value="WEW60499.1"/>
    <property type="molecule type" value="Genomic_DNA"/>
</dbReference>